<dbReference type="GO" id="GO:0051539">
    <property type="term" value="F:4 iron, 4 sulfur cluster binding"/>
    <property type="evidence" value="ECO:0007669"/>
    <property type="project" value="UniProtKB-KW"/>
</dbReference>
<dbReference type="PANTHER" id="PTHR32331:SF0">
    <property type="entry name" value="UPF0313 PROTEIN YGIQ"/>
    <property type="match status" value="1"/>
</dbReference>
<comment type="similarity">
    <text evidence="6">Belongs to the UPF0313 family.</text>
</comment>
<dbReference type="PROSITE" id="PS51918">
    <property type="entry name" value="RADICAL_SAM"/>
    <property type="match status" value="1"/>
</dbReference>
<dbReference type="SUPFAM" id="SSF102114">
    <property type="entry name" value="Radical SAM enzymes"/>
    <property type="match status" value="1"/>
</dbReference>
<evidence type="ECO:0000256" key="2">
    <source>
        <dbReference type="ARBA" id="ARBA00022691"/>
    </source>
</evidence>
<evidence type="ECO:0000256" key="4">
    <source>
        <dbReference type="ARBA" id="ARBA00023004"/>
    </source>
</evidence>
<comment type="cofactor">
    <cofactor evidence="6">
        <name>[4Fe-4S] cluster</name>
        <dbReference type="ChEBI" id="CHEBI:49883"/>
    </cofactor>
    <text evidence="6">Binds 1 [4Fe-4S] cluster. The cluster is coordinated with 3 cysteines and an exchangeable S-adenosyl-L-methionine.</text>
</comment>
<evidence type="ECO:0000256" key="3">
    <source>
        <dbReference type="ARBA" id="ARBA00022723"/>
    </source>
</evidence>
<comment type="caution">
    <text evidence="8">The sequence shown here is derived from an EMBL/GenBank/DDBJ whole genome shotgun (WGS) entry which is preliminary data.</text>
</comment>
<protein>
    <submittedName>
        <fullName evidence="8">YgiQ family radical SAM protein</fullName>
    </submittedName>
</protein>
<dbReference type="InterPro" id="IPR023404">
    <property type="entry name" value="rSAM_horseshoe"/>
</dbReference>
<dbReference type="InterPro" id="IPR058240">
    <property type="entry name" value="rSAM_sf"/>
</dbReference>
<keyword evidence="4 6" id="KW-0408">Iron</keyword>
<evidence type="ECO:0000313" key="9">
    <source>
        <dbReference type="Proteomes" id="UP000824267"/>
    </source>
</evidence>
<feature type="binding site" evidence="6">
    <location>
        <position position="319"/>
    </location>
    <ligand>
        <name>[4Fe-4S] cluster</name>
        <dbReference type="ChEBI" id="CHEBI:49883"/>
        <note>4Fe-4S-S-AdoMet</note>
    </ligand>
</feature>
<name>A0A9D1UHL0_9BACT</name>
<dbReference type="Proteomes" id="UP000824267">
    <property type="component" value="Unassembled WGS sequence"/>
</dbReference>
<dbReference type="InterPro" id="IPR022946">
    <property type="entry name" value="UPF0313"/>
</dbReference>
<dbReference type="InterPro" id="IPR007197">
    <property type="entry name" value="rSAM"/>
</dbReference>
<dbReference type="Pfam" id="PF08497">
    <property type="entry name" value="Radical_SAM_N"/>
    <property type="match status" value="1"/>
</dbReference>
<dbReference type="GO" id="GO:0005506">
    <property type="term" value="F:iron ion binding"/>
    <property type="evidence" value="ECO:0007669"/>
    <property type="project" value="UniProtKB-UniRule"/>
</dbReference>
<keyword evidence="1 6" id="KW-0004">4Fe-4S</keyword>
<keyword evidence="5 6" id="KW-0411">Iron-sulfur</keyword>
<dbReference type="InterPro" id="IPR024560">
    <property type="entry name" value="UPF0313_C"/>
</dbReference>
<reference evidence="8" key="2">
    <citation type="submission" date="2021-04" db="EMBL/GenBank/DDBJ databases">
        <authorList>
            <person name="Gilroy R."/>
        </authorList>
    </citation>
    <scope>NUCLEOTIDE SEQUENCE</scope>
    <source>
        <strain evidence="8">Gambia16-930</strain>
    </source>
</reference>
<evidence type="ECO:0000259" key="7">
    <source>
        <dbReference type="PROSITE" id="PS51918"/>
    </source>
</evidence>
<dbReference type="SFLD" id="SFLDG01069">
    <property type="entry name" value="UPF0313"/>
    <property type="match status" value="1"/>
</dbReference>
<evidence type="ECO:0000313" key="8">
    <source>
        <dbReference type="EMBL" id="HIW86926.1"/>
    </source>
</evidence>
<sequence>MSFLPTTKKELESLGWDYVDVVIVSGDAYVDHPSFGHAVIARSLQAAGFRVAVLAQPNWQDDLRDFRKFGRPRLFFGVSSGCMDSMVNHYTAAKRRRSDDAYTPGGVSGFRPDRATVVYSNILKTIYPDVPVIIGGIEASMRRLAHYDYWADRLMPSVLLDSRADVLVYGMGEKVCVRLCRALDRGDSLDSLSDMEQTACVVRDVSKISDKWETKMLPSYERCLADRRLQAESFAEFELNSNREHQKRLVQKYEKEGIYVVVNPSDKTYCSKDLDAVYDLPFERKPHPKYAKRGKIPAYEMIKFSVNIHRGCFGGCAFCTIAAHQGKKIISRSKESILKEIETISKDKDFKGYLSDLGGPSANMYMMGGKKRDVCAKCVRTSCLYPVLCKNMDNNHAPLIDLYNSVRRLPYIRKAFVGSGIRYDLFDGSDYFEQLVLHHVSGRLKVAPEHCSDNVLRAMRKMPFDKFVDIKRRFEQINSKYGLKQQLIPYFISSHPACSLKEMVELAAQTARLGYHLEQVQDFTPTPMTASTEMYYTGYDVYTMKKIFVERNPEAKKNQNRIFFWYKAENRKWAKDVFRRYGVPFPRH</sequence>
<dbReference type="PROSITE" id="PS01278">
    <property type="entry name" value="MTTASE_RADICAL"/>
    <property type="match status" value="1"/>
</dbReference>
<evidence type="ECO:0000256" key="6">
    <source>
        <dbReference type="HAMAP-Rule" id="MF_01251"/>
    </source>
</evidence>
<evidence type="ECO:0000256" key="5">
    <source>
        <dbReference type="ARBA" id="ARBA00023014"/>
    </source>
</evidence>
<dbReference type="AlphaFoldDB" id="A0A9D1UHL0"/>
<dbReference type="PANTHER" id="PTHR32331">
    <property type="entry name" value="UPF0313 PROTEIN YGIQ"/>
    <property type="match status" value="1"/>
</dbReference>
<dbReference type="InterPro" id="IPR006638">
    <property type="entry name" value="Elp3/MiaA/NifB-like_rSAM"/>
</dbReference>
<keyword evidence="2 6" id="KW-0949">S-adenosyl-L-methionine</keyword>
<organism evidence="8 9">
    <name type="scientific">Candidatus Onthomorpha intestinigallinarum</name>
    <dbReference type="NCBI Taxonomy" id="2840880"/>
    <lineage>
        <taxon>Bacteria</taxon>
        <taxon>Pseudomonadati</taxon>
        <taxon>Bacteroidota</taxon>
        <taxon>Bacteroidia</taxon>
        <taxon>Bacteroidales</taxon>
        <taxon>Candidatus Onthomorpha</taxon>
    </lineage>
</organism>
<dbReference type="EMBL" id="DXGG01000052">
    <property type="protein sequence ID" value="HIW86926.1"/>
    <property type="molecule type" value="Genomic_DNA"/>
</dbReference>
<dbReference type="InterPro" id="IPR020612">
    <property type="entry name" value="Methylthiotransferase_CS"/>
</dbReference>
<dbReference type="SFLD" id="SFLDG01082">
    <property type="entry name" value="B12-binding_domain_containing"/>
    <property type="match status" value="1"/>
</dbReference>
<accession>A0A9D1UHL0</accession>
<dbReference type="Gene3D" id="3.80.30.20">
    <property type="entry name" value="tm_1862 like domain"/>
    <property type="match status" value="1"/>
</dbReference>
<dbReference type="SMART" id="SM00729">
    <property type="entry name" value="Elp3"/>
    <property type="match status" value="1"/>
</dbReference>
<dbReference type="Pfam" id="PF11842">
    <property type="entry name" value="DUF3362"/>
    <property type="match status" value="1"/>
</dbReference>
<feature type="binding site" evidence="6">
    <location>
        <position position="312"/>
    </location>
    <ligand>
        <name>[4Fe-4S] cluster</name>
        <dbReference type="ChEBI" id="CHEBI:49883"/>
        <note>4Fe-4S-S-AdoMet</note>
    </ligand>
</feature>
<dbReference type="GO" id="GO:0003824">
    <property type="term" value="F:catalytic activity"/>
    <property type="evidence" value="ECO:0007669"/>
    <property type="project" value="InterPro"/>
</dbReference>
<feature type="binding site" evidence="6">
    <location>
        <position position="316"/>
    </location>
    <ligand>
        <name>[4Fe-4S] cluster</name>
        <dbReference type="ChEBI" id="CHEBI:49883"/>
        <note>4Fe-4S-S-AdoMet</note>
    </ligand>
</feature>
<dbReference type="NCBIfam" id="TIGR03904">
    <property type="entry name" value="SAM_YgiQ"/>
    <property type="match status" value="1"/>
</dbReference>
<evidence type="ECO:0000256" key="1">
    <source>
        <dbReference type="ARBA" id="ARBA00022485"/>
    </source>
</evidence>
<proteinExistence type="inferred from homology"/>
<gene>
    <name evidence="8" type="ORF">IAC47_01425</name>
</gene>
<feature type="domain" description="Radical SAM core" evidence="7">
    <location>
        <begin position="298"/>
        <end position="567"/>
    </location>
</feature>
<dbReference type="InterPro" id="IPR013704">
    <property type="entry name" value="UPF0313_N"/>
</dbReference>
<dbReference type="HAMAP" id="MF_01251">
    <property type="entry name" value="UPF0313"/>
    <property type="match status" value="1"/>
</dbReference>
<keyword evidence="3 6" id="KW-0479">Metal-binding</keyword>
<dbReference type="SFLD" id="SFLDS00029">
    <property type="entry name" value="Radical_SAM"/>
    <property type="match status" value="1"/>
</dbReference>
<reference evidence="8" key="1">
    <citation type="journal article" date="2021" name="PeerJ">
        <title>Extensive microbial diversity within the chicken gut microbiome revealed by metagenomics and culture.</title>
        <authorList>
            <person name="Gilroy R."/>
            <person name="Ravi A."/>
            <person name="Getino M."/>
            <person name="Pursley I."/>
            <person name="Horton D.L."/>
            <person name="Alikhan N.F."/>
            <person name="Baker D."/>
            <person name="Gharbi K."/>
            <person name="Hall N."/>
            <person name="Watson M."/>
            <person name="Adriaenssens E.M."/>
            <person name="Foster-Nyarko E."/>
            <person name="Jarju S."/>
            <person name="Secka A."/>
            <person name="Antonio M."/>
            <person name="Oren A."/>
            <person name="Chaudhuri R.R."/>
            <person name="La Ragione R."/>
            <person name="Hildebrand F."/>
            <person name="Pallen M.J."/>
        </authorList>
    </citation>
    <scope>NUCLEOTIDE SEQUENCE</scope>
    <source>
        <strain evidence="8">Gambia16-930</strain>
    </source>
</reference>